<accession>A0AAE3CYT6</accession>
<proteinExistence type="predicted"/>
<dbReference type="Gene3D" id="1.10.10.2910">
    <property type="match status" value="1"/>
</dbReference>
<dbReference type="AlphaFoldDB" id="A0AAE3CYT6"/>
<comment type="caution">
    <text evidence="1">The sequence shown here is derived from an EMBL/GenBank/DDBJ whole genome shotgun (WGS) entry which is preliminary data.</text>
</comment>
<sequence>MAKNVIIKTKNALDIDRKVERVLKDLGNPEPPLDLEVVRELLKLDLDFYTAKDPGVLQEVVSKMTMAGKQMLARPSRILDAVRKWDLRALYIPDRKKILLDKDQPQLKHRWHEAHEVGHSLLPWHAGAMMGDNEHTLIPSCHEKLEAEANFAAGRLLFLRDRFAEECLAQDPSFDALKELKQTYGNTHTTTFWRGVETWGRERPIVGLVTDHPHAIHRKPDFDPHEPCKHFVQSSAFAERFSAIRETDVFDQVVEYCKGNKAGPLGEADVVLSDDNGEEHLFHFESFSFYHQTLTLGVYQGPYKRFVAVA</sequence>
<protein>
    <submittedName>
        <fullName evidence="1">DUF955 domain-containing protein</fullName>
    </submittedName>
</protein>
<reference evidence="1" key="1">
    <citation type="submission" date="2021-08" db="EMBL/GenBank/DDBJ databases">
        <title>Hoeflea bacterium WL0058 sp. nov., isolated from the sediment.</title>
        <authorList>
            <person name="Wang L."/>
            <person name="Zhang D."/>
        </authorList>
    </citation>
    <scope>NUCLEOTIDE SEQUENCE</scope>
    <source>
        <strain evidence="1">WL0058</strain>
    </source>
</reference>
<keyword evidence="2" id="KW-1185">Reference proteome</keyword>
<evidence type="ECO:0000313" key="1">
    <source>
        <dbReference type="EMBL" id="MBW8636635.1"/>
    </source>
</evidence>
<dbReference type="Proteomes" id="UP001196509">
    <property type="component" value="Unassembled WGS sequence"/>
</dbReference>
<dbReference type="RefSeq" id="WP_220227299.1">
    <property type="nucleotide sequence ID" value="NZ_JAICBX010000001.1"/>
</dbReference>
<evidence type="ECO:0000313" key="2">
    <source>
        <dbReference type="Proteomes" id="UP001196509"/>
    </source>
</evidence>
<name>A0AAE3CYT6_9HYPH</name>
<dbReference type="EMBL" id="JAICBX010000001">
    <property type="protein sequence ID" value="MBW8636635.1"/>
    <property type="molecule type" value="Genomic_DNA"/>
</dbReference>
<gene>
    <name evidence="1" type="ORF">K1W69_05480</name>
</gene>
<organism evidence="1 2">
    <name type="scientific">Flavimaribacter sediminis</name>
    <dbReference type="NCBI Taxonomy" id="2865987"/>
    <lineage>
        <taxon>Bacteria</taxon>
        <taxon>Pseudomonadati</taxon>
        <taxon>Pseudomonadota</taxon>
        <taxon>Alphaproteobacteria</taxon>
        <taxon>Hyphomicrobiales</taxon>
        <taxon>Rhizobiaceae</taxon>
        <taxon>Flavimaribacter</taxon>
    </lineage>
</organism>